<dbReference type="Gene3D" id="1.10.260.40">
    <property type="entry name" value="lambda repressor-like DNA-binding domains"/>
    <property type="match status" value="1"/>
</dbReference>
<dbReference type="EMBL" id="CP011971">
    <property type="protein sequence ID" value="AMN45974.1"/>
    <property type="molecule type" value="Genomic_DNA"/>
</dbReference>
<dbReference type="AlphaFoldDB" id="A0A127F6B9"/>
<evidence type="ECO:0000259" key="1">
    <source>
        <dbReference type="Pfam" id="PF13744"/>
    </source>
</evidence>
<evidence type="ECO:0000313" key="3">
    <source>
        <dbReference type="Proteomes" id="UP000070250"/>
    </source>
</evidence>
<dbReference type="InterPro" id="IPR039554">
    <property type="entry name" value="HigA2-like_HTH"/>
</dbReference>
<reference evidence="2 3" key="1">
    <citation type="submission" date="2015-06" db="EMBL/GenBank/DDBJ databases">
        <title>A Comprehensive Approach to Explore the Metabolic and Phylogenetic Diversity of Bacterial Steroid Degradation in the Environment: Testosterone as an Example.</title>
        <authorList>
            <person name="Yang F.-C."/>
            <person name="Chen Y.-L."/>
            <person name="Yu C.-P."/>
            <person name="Tang S.-L."/>
            <person name="Wang P.-H."/>
            <person name="Ismail W."/>
            <person name="Wang C.-H."/>
            <person name="Yang C.-Y."/>
            <person name="Chiang Y.-R."/>
        </authorList>
    </citation>
    <scope>NUCLEOTIDE SEQUENCE [LARGE SCALE GENOMIC DNA]</scope>
    <source>
        <strain evidence="2 3">DSM 18526</strain>
    </source>
</reference>
<dbReference type="GO" id="GO:0003677">
    <property type="term" value="F:DNA binding"/>
    <property type="evidence" value="ECO:0007669"/>
    <property type="project" value="InterPro"/>
</dbReference>
<dbReference type="OrthoDB" id="9809434at2"/>
<organism evidence="2 3">
    <name type="scientific">Steroidobacter denitrificans</name>
    <dbReference type="NCBI Taxonomy" id="465721"/>
    <lineage>
        <taxon>Bacteria</taxon>
        <taxon>Pseudomonadati</taxon>
        <taxon>Pseudomonadota</taxon>
        <taxon>Gammaproteobacteria</taxon>
        <taxon>Steroidobacterales</taxon>
        <taxon>Steroidobacteraceae</taxon>
        <taxon>Steroidobacter</taxon>
    </lineage>
</organism>
<feature type="domain" description="HigA2-like helix-turn-helix" evidence="1">
    <location>
        <begin position="24"/>
        <end position="93"/>
    </location>
</feature>
<evidence type="ECO:0000313" key="2">
    <source>
        <dbReference type="EMBL" id="AMN45974.1"/>
    </source>
</evidence>
<dbReference type="SUPFAM" id="SSF47413">
    <property type="entry name" value="lambda repressor-like DNA-binding domains"/>
    <property type="match status" value="1"/>
</dbReference>
<sequence>MSRKKKGRIGSSFESFLKDEGTYEETSALAIKRTLAWQLENAMAKESLTKNEMAKRMHTSRSQLDRILDPNNDRIQLDTVFKAARALGREVRLELV</sequence>
<dbReference type="InterPro" id="IPR010982">
    <property type="entry name" value="Lambda_DNA-bd_dom_sf"/>
</dbReference>
<dbReference type="Pfam" id="PF13744">
    <property type="entry name" value="HTH_37"/>
    <property type="match status" value="1"/>
</dbReference>
<name>A0A127F6B9_STEDE</name>
<accession>A0A127F6B9</accession>
<protein>
    <submittedName>
        <fullName evidence="2">Fis family transcriptional regulator</fullName>
    </submittedName>
</protein>
<gene>
    <name evidence="2" type="ORF">ACG33_02365</name>
</gene>
<dbReference type="KEGG" id="sdf:ACG33_02365"/>
<keyword evidence="3" id="KW-1185">Reference proteome</keyword>
<dbReference type="Proteomes" id="UP000070250">
    <property type="component" value="Chromosome"/>
</dbReference>
<dbReference type="STRING" id="465721.ACG33_02365"/>
<dbReference type="RefSeq" id="WP_066918386.1">
    <property type="nucleotide sequence ID" value="NZ_CP011971.1"/>
</dbReference>
<proteinExistence type="predicted"/>